<protein>
    <submittedName>
        <fullName evidence="1">Uncharacterized protein</fullName>
    </submittedName>
</protein>
<gene>
    <name evidence="1" type="ORF">VitviT2T_007118</name>
</gene>
<accession>A0ABY9BYS4</accession>
<reference evidence="1 2" key="1">
    <citation type="journal article" date="2023" name="Hortic Res">
        <title>The complete reference genome for grapevine (Vitis vinifera L.) genetics and breeding.</title>
        <authorList>
            <person name="Shi X."/>
            <person name="Cao S."/>
            <person name="Wang X."/>
            <person name="Huang S."/>
            <person name="Wang Y."/>
            <person name="Liu Z."/>
            <person name="Liu W."/>
            <person name="Leng X."/>
            <person name="Peng Y."/>
            <person name="Wang N."/>
            <person name="Wang Y."/>
            <person name="Ma Z."/>
            <person name="Xu X."/>
            <person name="Zhang F."/>
            <person name="Xue H."/>
            <person name="Zhong H."/>
            <person name="Wang Y."/>
            <person name="Zhang K."/>
            <person name="Velt A."/>
            <person name="Avia K."/>
            <person name="Holtgrawe D."/>
            <person name="Grimplet J."/>
            <person name="Matus J.T."/>
            <person name="Ware D."/>
            <person name="Wu X."/>
            <person name="Wang H."/>
            <person name="Liu C."/>
            <person name="Fang Y."/>
            <person name="Rustenholz C."/>
            <person name="Cheng Z."/>
            <person name="Xiao H."/>
            <person name="Zhou Y."/>
        </authorList>
    </citation>
    <scope>NUCLEOTIDE SEQUENCE [LARGE SCALE GENOMIC DNA]</scope>
    <source>
        <strain evidence="2">cv. Pinot noir / PN40024</strain>
        <tissue evidence="1">Leaf</tissue>
    </source>
</reference>
<dbReference type="Gene3D" id="2.20.25.690">
    <property type="match status" value="1"/>
</dbReference>
<proteinExistence type="predicted"/>
<name>A0ABY9BYS4_VITVI</name>
<organism evidence="1 2">
    <name type="scientific">Vitis vinifera</name>
    <name type="common">Grape</name>
    <dbReference type="NCBI Taxonomy" id="29760"/>
    <lineage>
        <taxon>Eukaryota</taxon>
        <taxon>Viridiplantae</taxon>
        <taxon>Streptophyta</taxon>
        <taxon>Embryophyta</taxon>
        <taxon>Tracheophyta</taxon>
        <taxon>Spermatophyta</taxon>
        <taxon>Magnoliopsida</taxon>
        <taxon>eudicotyledons</taxon>
        <taxon>Gunneridae</taxon>
        <taxon>Pentapetalae</taxon>
        <taxon>rosids</taxon>
        <taxon>Vitales</taxon>
        <taxon>Vitaceae</taxon>
        <taxon>Viteae</taxon>
        <taxon>Vitis</taxon>
    </lineage>
</organism>
<dbReference type="Proteomes" id="UP001227230">
    <property type="component" value="Chromosome 5"/>
</dbReference>
<keyword evidence="2" id="KW-1185">Reference proteome</keyword>
<evidence type="ECO:0000313" key="1">
    <source>
        <dbReference type="EMBL" id="WJZ87764.1"/>
    </source>
</evidence>
<evidence type="ECO:0000313" key="2">
    <source>
        <dbReference type="Proteomes" id="UP001227230"/>
    </source>
</evidence>
<dbReference type="EMBL" id="CP126652">
    <property type="protein sequence ID" value="WJZ87764.1"/>
    <property type="molecule type" value="Genomic_DNA"/>
</dbReference>
<sequence>MPCSSKNSSSSSRDDNGALRAFKLSESTFLASLMPRKGIVADRFLEAHSKFWCVTSYLSLGSGDIDTSTVVKADSDGCLGGASGSSLVVNSSWKNTSGEWHVGYKVIYKLCTDTLTSRLKVESYDDKGPIIDAVVWNGEPWRATLDRQSLEDDLGCGKLADFVTVTNYSKQIFLLKYAIVVQEPMLNEVAPGAQTISCKIGDACLGSTETGTGLTRSLIAAVKYKCDLAMMSYGEPTMMLEYG</sequence>